<feature type="domain" description="EamA" evidence="2">
    <location>
        <begin position="175"/>
        <end position="306"/>
    </location>
</feature>
<dbReference type="InterPro" id="IPR000620">
    <property type="entry name" value="EamA_dom"/>
</dbReference>
<dbReference type="RefSeq" id="WP_092907174.1">
    <property type="nucleotide sequence ID" value="NZ_FOZS01000004.1"/>
</dbReference>
<dbReference type="Gene3D" id="1.10.3730.20">
    <property type="match status" value="1"/>
</dbReference>
<keyword evidence="1" id="KW-0812">Transmembrane</keyword>
<feature type="transmembrane region" description="Helical" evidence="1">
    <location>
        <begin position="129"/>
        <end position="150"/>
    </location>
</feature>
<dbReference type="PANTHER" id="PTHR22911">
    <property type="entry name" value="ACYL-MALONYL CONDENSING ENZYME-RELATED"/>
    <property type="match status" value="1"/>
</dbReference>
<reference evidence="4" key="1">
    <citation type="submission" date="2016-10" db="EMBL/GenBank/DDBJ databases">
        <authorList>
            <person name="Varghese N."/>
            <person name="Submissions S."/>
        </authorList>
    </citation>
    <scope>NUCLEOTIDE SEQUENCE [LARGE SCALE GENOMIC DNA]</scope>
    <source>
        <strain evidence="4">DSM 22427</strain>
    </source>
</reference>
<evidence type="ECO:0000256" key="1">
    <source>
        <dbReference type="SAM" id="Phobius"/>
    </source>
</evidence>
<feature type="transmembrane region" description="Helical" evidence="1">
    <location>
        <begin position="198"/>
        <end position="221"/>
    </location>
</feature>
<dbReference type="AlphaFoldDB" id="A0A1I6UJK0"/>
<sequence>MILELSAALALLASVFSALQAVSVEYGLENGHFEERTSPTLTATVVTILVSVVVFWGLLAIRGLSFDDVTARRLAPFVIAGLGNPAAFRLLYFRGIDRVGARVAGAVVGANPAIAALLAVPVLGESFTITSAIGLACIVGGCIVLQVSRTGGDDSDDLLRSEFARAEGRDLLFPVAAMGILGASFVLVSIGLNRVDDPLLGTAVGQTTALAAFVVAFGGSGDLRSRVRVRDNLALVAFTVAGVFVAGNWLAWFSALQRGTVITVVPLSNVYPLVIVVISYLSVRRVPHSPRILSGIAVIVAGASLMQLA</sequence>
<accession>A0A1I6UJK0</accession>
<proteinExistence type="predicted"/>
<evidence type="ECO:0000313" key="4">
    <source>
        <dbReference type="Proteomes" id="UP000199199"/>
    </source>
</evidence>
<keyword evidence="1" id="KW-1133">Transmembrane helix</keyword>
<gene>
    <name evidence="3" type="ORF">SAMN04488556_3930</name>
</gene>
<dbReference type="EMBL" id="FOZS01000004">
    <property type="protein sequence ID" value="SFT01608.1"/>
    <property type="molecule type" value="Genomic_DNA"/>
</dbReference>
<dbReference type="Proteomes" id="UP000199199">
    <property type="component" value="Unassembled WGS sequence"/>
</dbReference>
<dbReference type="SUPFAM" id="SSF103481">
    <property type="entry name" value="Multidrug resistance efflux transporter EmrE"/>
    <property type="match status" value="2"/>
</dbReference>
<feature type="transmembrane region" description="Helical" evidence="1">
    <location>
        <begin position="233"/>
        <end position="255"/>
    </location>
</feature>
<feature type="transmembrane region" description="Helical" evidence="1">
    <location>
        <begin position="261"/>
        <end position="283"/>
    </location>
</feature>
<organism evidence="3 4">
    <name type="scientific">Halostagnicola kamekurae</name>
    <dbReference type="NCBI Taxonomy" id="619731"/>
    <lineage>
        <taxon>Archaea</taxon>
        <taxon>Methanobacteriati</taxon>
        <taxon>Methanobacteriota</taxon>
        <taxon>Stenosarchaea group</taxon>
        <taxon>Halobacteria</taxon>
        <taxon>Halobacteriales</taxon>
        <taxon>Natrialbaceae</taxon>
        <taxon>Halostagnicola</taxon>
    </lineage>
</organism>
<feature type="transmembrane region" description="Helical" evidence="1">
    <location>
        <begin position="99"/>
        <end position="123"/>
    </location>
</feature>
<name>A0A1I6UJK0_9EURY</name>
<feature type="transmembrane region" description="Helical" evidence="1">
    <location>
        <begin position="171"/>
        <end position="192"/>
    </location>
</feature>
<keyword evidence="4" id="KW-1185">Reference proteome</keyword>
<dbReference type="PANTHER" id="PTHR22911:SF137">
    <property type="entry name" value="SOLUTE CARRIER FAMILY 35 MEMBER G2-RELATED"/>
    <property type="match status" value="1"/>
</dbReference>
<keyword evidence="1" id="KW-0472">Membrane</keyword>
<dbReference type="InterPro" id="IPR037185">
    <property type="entry name" value="EmrE-like"/>
</dbReference>
<evidence type="ECO:0000313" key="3">
    <source>
        <dbReference type="EMBL" id="SFT01608.1"/>
    </source>
</evidence>
<feature type="domain" description="EamA" evidence="2">
    <location>
        <begin position="8"/>
        <end position="145"/>
    </location>
</feature>
<feature type="transmembrane region" description="Helical" evidence="1">
    <location>
        <begin position="45"/>
        <end position="64"/>
    </location>
</feature>
<dbReference type="GO" id="GO:0016020">
    <property type="term" value="C:membrane"/>
    <property type="evidence" value="ECO:0007669"/>
    <property type="project" value="InterPro"/>
</dbReference>
<dbReference type="Pfam" id="PF00892">
    <property type="entry name" value="EamA"/>
    <property type="match status" value="2"/>
</dbReference>
<dbReference type="OrthoDB" id="203787at2157"/>
<protein>
    <submittedName>
        <fullName evidence="3">Uncharacterized membrane protein</fullName>
    </submittedName>
</protein>
<evidence type="ECO:0000259" key="2">
    <source>
        <dbReference type="Pfam" id="PF00892"/>
    </source>
</evidence>